<proteinExistence type="predicted"/>
<evidence type="ECO:0000256" key="1">
    <source>
        <dbReference type="SAM" id="MobiDB-lite"/>
    </source>
</evidence>
<feature type="compositionally biased region" description="Low complexity" evidence="1">
    <location>
        <begin position="1"/>
        <end position="23"/>
    </location>
</feature>
<keyword evidence="4" id="KW-1185">Reference proteome</keyword>
<organism evidence="3 4">
    <name type="scientific">Lachnellula arida</name>
    <dbReference type="NCBI Taxonomy" id="1316785"/>
    <lineage>
        <taxon>Eukaryota</taxon>
        <taxon>Fungi</taxon>
        <taxon>Dikarya</taxon>
        <taxon>Ascomycota</taxon>
        <taxon>Pezizomycotina</taxon>
        <taxon>Leotiomycetes</taxon>
        <taxon>Helotiales</taxon>
        <taxon>Lachnaceae</taxon>
        <taxon>Lachnellula</taxon>
    </lineage>
</organism>
<evidence type="ECO:0000313" key="4">
    <source>
        <dbReference type="Proteomes" id="UP000469559"/>
    </source>
</evidence>
<accession>A0A8T9B9B7</accession>
<feature type="region of interest" description="Disordered" evidence="1">
    <location>
        <begin position="1"/>
        <end position="157"/>
    </location>
</feature>
<evidence type="ECO:0000259" key="2">
    <source>
        <dbReference type="Pfam" id="PF22943"/>
    </source>
</evidence>
<dbReference type="OrthoDB" id="4085451at2759"/>
<dbReference type="EMBL" id="QGMF01000346">
    <property type="protein sequence ID" value="TVY16610.1"/>
    <property type="molecule type" value="Genomic_DNA"/>
</dbReference>
<feature type="compositionally biased region" description="Low complexity" evidence="1">
    <location>
        <begin position="31"/>
        <end position="64"/>
    </location>
</feature>
<dbReference type="Pfam" id="PF22943">
    <property type="entry name" value="HTH_68"/>
    <property type="match status" value="1"/>
</dbReference>
<dbReference type="Proteomes" id="UP000469559">
    <property type="component" value="Unassembled WGS sequence"/>
</dbReference>
<dbReference type="AlphaFoldDB" id="A0A8T9B9B7"/>
<feature type="compositionally biased region" description="Basic and acidic residues" evidence="1">
    <location>
        <begin position="68"/>
        <end position="85"/>
    </location>
</feature>
<feature type="domain" description="Helix-turn-helix" evidence="2">
    <location>
        <begin position="191"/>
        <end position="234"/>
    </location>
</feature>
<gene>
    <name evidence="3" type="ORF">LARI1_G007437</name>
</gene>
<feature type="compositionally biased region" description="Polar residues" evidence="1">
    <location>
        <begin position="137"/>
        <end position="150"/>
    </location>
</feature>
<protein>
    <recommendedName>
        <fullName evidence="2">Helix-turn-helix domain-containing protein</fullName>
    </recommendedName>
</protein>
<sequence>MGNASSKAASKAASVSKATATTARKYPTRSPPTSTSTSTSKSTTTNTQSTRASPSPSPTTATGPQVHPETKATSTRDRDINHDASDPDINPGLNARLQQLGPVQPNPTYSPSSTVHATPSPSPSPTSTSLSPSSTPNFRPSASTPSQSIFPSASPVSNPAVSLLTARYRLAEEADREFESIGRRGARGRSFLDVVTLRQVLVLRERGVGEEEIERRLELKEGTVGRLGARGVVCATG</sequence>
<comment type="caution">
    <text evidence="3">The sequence shown here is derived from an EMBL/GenBank/DDBJ whole genome shotgun (WGS) entry which is preliminary data.</text>
</comment>
<evidence type="ECO:0000313" key="3">
    <source>
        <dbReference type="EMBL" id="TVY16610.1"/>
    </source>
</evidence>
<feature type="compositionally biased region" description="Low complexity" evidence="1">
    <location>
        <begin position="110"/>
        <end position="136"/>
    </location>
</feature>
<reference evidence="3 4" key="1">
    <citation type="submission" date="2018-05" db="EMBL/GenBank/DDBJ databases">
        <title>Whole genome sequencing for identification of molecular markers to develop diagnostic detection tools for the regulated plant pathogen Lachnellula willkommii.</title>
        <authorList>
            <person name="Giroux E."/>
            <person name="Bilodeau G."/>
        </authorList>
    </citation>
    <scope>NUCLEOTIDE SEQUENCE [LARGE SCALE GENOMIC DNA]</scope>
    <source>
        <strain evidence="3 4">CBS 203.66</strain>
    </source>
</reference>
<name>A0A8T9B9B7_9HELO</name>
<dbReference type="InterPro" id="IPR054448">
    <property type="entry name" value="HTH_put_ascomycetes"/>
</dbReference>